<dbReference type="Proteomes" id="UP000542813">
    <property type="component" value="Unassembled WGS sequence"/>
</dbReference>
<comment type="caution">
    <text evidence="2">The sequence shown here is derived from an EMBL/GenBank/DDBJ whole genome shotgun (WGS) entry which is preliminary data.</text>
</comment>
<name>A0A7W9LLX3_9ACTN</name>
<gene>
    <name evidence="2" type="ORF">HD601_003243</name>
</gene>
<organism evidence="2 3">
    <name type="scientific">Jiangella mangrovi</name>
    <dbReference type="NCBI Taxonomy" id="1524084"/>
    <lineage>
        <taxon>Bacteria</taxon>
        <taxon>Bacillati</taxon>
        <taxon>Actinomycetota</taxon>
        <taxon>Actinomycetes</taxon>
        <taxon>Jiangellales</taxon>
        <taxon>Jiangellaceae</taxon>
        <taxon>Jiangella</taxon>
    </lineage>
</organism>
<proteinExistence type="predicted"/>
<dbReference type="AlphaFoldDB" id="A0A7W9LLX3"/>
<keyword evidence="3" id="KW-1185">Reference proteome</keyword>
<evidence type="ECO:0000313" key="3">
    <source>
        <dbReference type="Proteomes" id="UP000542813"/>
    </source>
</evidence>
<feature type="compositionally biased region" description="Basic and acidic residues" evidence="1">
    <location>
        <begin position="30"/>
        <end position="44"/>
    </location>
</feature>
<dbReference type="EMBL" id="JACHMM010000001">
    <property type="protein sequence ID" value="MBB5788668.1"/>
    <property type="molecule type" value="Genomic_DNA"/>
</dbReference>
<feature type="compositionally biased region" description="Basic and acidic residues" evidence="1">
    <location>
        <begin position="1"/>
        <end position="21"/>
    </location>
</feature>
<sequence>MIDSIRAEIDYRQERVRRDVAAVRPSTGKGRAERSARTSEDHPAAGRPATRRPRPAVQYARPRALSTQPGPGGTVC</sequence>
<evidence type="ECO:0000256" key="1">
    <source>
        <dbReference type="SAM" id="MobiDB-lite"/>
    </source>
</evidence>
<feature type="region of interest" description="Disordered" evidence="1">
    <location>
        <begin position="1"/>
        <end position="76"/>
    </location>
</feature>
<reference evidence="2 3" key="1">
    <citation type="submission" date="2020-08" db="EMBL/GenBank/DDBJ databases">
        <title>Sequencing the genomes of 1000 actinobacteria strains.</title>
        <authorList>
            <person name="Klenk H.-P."/>
        </authorList>
    </citation>
    <scope>NUCLEOTIDE SEQUENCE [LARGE SCALE GENOMIC DNA]</scope>
    <source>
        <strain evidence="2 3">DSM 102122</strain>
    </source>
</reference>
<evidence type="ECO:0000313" key="2">
    <source>
        <dbReference type="EMBL" id="MBB5788668.1"/>
    </source>
</evidence>
<protein>
    <submittedName>
        <fullName evidence="2">Uncharacterized protein</fullName>
    </submittedName>
</protein>
<dbReference type="RefSeq" id="WP_184823481.1">
    <property type="nucleotide sequence ID" value="NZ_JACHMM010000001.1"/>
</dbReference>
<accession>A0A7W9LLX3</accession>